<dbReference type="PANTHER" id="PTHR46694">
    <property type="entry name" value="AT-RICH INTERACTIVE DOMAIN-CONTAINING PROTEIN 4"/>
    <property type="match status" value="1"/>
</dbReference>
<evidence type="ECO:0000313" key="2">
    <source>
        <dbReference type="Proteomes" id="UP000250235"/>
    </source>
</evidence>
<dbReference type="InterPro" id="IPR042293">
    <property type="entry name" value="ARID4"/>
</dbReference>
<sequence length="396" mass="43923">MLHTQGTLKNICHLLAVSCGETIENKLKQDGSYEKKRFPFPEIVSSGRLEVQKLTNPTIDEFRKVLDSWQPNFVHIQGEILPNDEVGSVVWRGLRLSAAEALSELFCSTMPAAVYLELQNGTELAETLHSKGIPCVIYWKDKFSHFEASHFHNALFSVVQSSLCHTWDAFQLAHASFRLHCRRNSLVTSDSNQNIDCESGPNLLGEAPKIDVQLPGMELGEDDEGSSSSLPAIKIYDDDMYARFLVCGVASSLDTRILGPLEDGLNSLLSIEMRGSKLHNRVSAFPPPLQAASLSREVVTMRCDLSTCSSAHISLLVSGSAQTCFDDQLLENHIKNEIIENSQLVHELPNNERRAPVSEPRRSVSVACGAAVFEVCMKVPTWASQVLIYFFMVLIC</sequence>
<evidence type="ECO:0000313" key="1">
    <source>
        <dbReference type="EMBL" id="KZV16990.1"/>
    </source>
</evidence>
<dbReference type="Proteomes" id="UP000250235">
    <property type="component" value="Unassembled WGS sequence"/>
</dbReference>
<accession>A0A2Z7ADB3</accession>
<name>A0A2Z7ADB3_9LAMI</name>
<gene>
    <name evidence="1" type="ORF">F511_34555</name>
</gene>
<proteinExistence type="predicted"/>
<dbReference type="EMBL" id="KV018478">
    <property type="protein sequence ID" value="KZV16990.1"/>
    <property type="molecule type" value="Genomic_DNA"/>
</dbReference>
<dbReference type="OrthoDB" id="10044343at2759"/>
<keyword evidence="2" id="KW-1185">Reference proteome</keyword>
<organism evidence="1 2">
    <name type="scientific">Dorcoceras hygrometricum</name>
    <dbReference type="NCBI Taxonomy" id="472368"/>
    <lineage>
        <taxon>Eukaryota</taxon>
        <taxon>Viridiplantae</taxon>
        <taxon>Streptophyta</taxon>
        <taxon>Embryophyta</taxon>
        <taxon>Tracheophyta</taxon>
        <taxon>Spermatophyta</taxon>
        <taxon>Magnoliopsida</taxon>
        <taxon>eudicotyledons</taxon>
        <taxon>Gunneridae</taxon>
        <taxon>Pentapetalae</taxon>
        <taxon>asterids</taxon>
        <taxon>lamiids</taxon>
        <taxon>Lamiales</taxon>
        <taxon>Gesneriaceae</taxon>
        <taxon>Didymocarpoideae</taxon>
        <taxon>Trichosporeae</taxon>
        <taxon>Loxocarpinae</taxon>
        <taxon>Dorcoceras</taxon>
    </lineage>
</organism>
<dbReference type="PANTHER" id="PTHR46694:SF1">
    <property type="entry name" value="AT-RICH INTERACTIVE DOMAIN-CONTAINING PROTEIN 4"/>
    <property type="match status" value="1"/>
</dbReference>
<dbReference type="AlphaFoldDB" id="A0A2Z7ADB3"/>
<protein>
    <submittedName>
        <fullName evidence="1">AT-rich interactive domain-containing protein 4</fullName>
    </submittedName>
</protein>
<reference evidence="1 2" key="1">
    <citation type="journal article" date="2015" name="Proc. Natl. Acad. Sci. U.S.A.">
        <title>The resurrection genome of Boea hygrometrica: A blueprint for survival of dehydration.</title>
        <authorList>
            <person name="Xiao L."/>
            <person name="Yang G."/>
            <person name="Zhang L."/>
            <person name="Yang X."/>
            <person name="Zhao S."/>
            <person name="Ji Z."/>
            <person name="Zhou Q."/>
            <person name="Hu M."/>
            <person name="Wang Y."/>
            <person name="Chen M."/>
            <person name="Xu Y."/>
            <person name="Jin H."/>
            <person name="Xiao X."/>
            <person name="Hu G."/>
            <person name="Bao F."/>
            <person name="Hu Y."/>
            <person name="Wan P."/>
            <person name="Li L."/>
            <person name="Deng X."/>
            <person name="Kuang T."/>
            <person name="Xiang C."/>
            <person name="Zhu J.K."/>
            <person name="Oliver M.J."/>
            <person name="He Y."/>
        </authorList>
    </citation>
    <scope>NUCLEOTIDE SEQUENCE [LARGE SCALE GENOMIC DNA]</scope>
    <source>
        <strain evidence="2">cv. XS01</strain>
    </source>
</reference>